<dbReference type="EMBL" id="KR053200">
    <property type="protein sequence ID" value="AKI28656.1"/>
    <property type="molecule type" value="Genomic_DNA"/>
</dbReference>
<protein>
    <submittedName>
        <fullName evidence="2">Putative structural protein</fullName>
    </submittedName>
</protein>
<sequence>MPRRPDSSALRMLRDQAPAETPQSLIASARRHAPAASVITAYPIEPVYERTAGGNMRRRGSFRGDSIVAAAERLNGTEDRGGRQTPRRRKRQAEKWQDEVWSLRDESPEMRFLGDRKARAASQCRIYIGHHEAGDVGDPARVTEGVVGELAQQLFGNLPDVEQKLKRYVQQIEYTGESIINTRNDEAHPGRLVWSVHSSSELLGSQAGQYQITDGVTPRKVDDANEILARSWTPHPKLAALADAPVRALLPVLRELVQMTKYVGAQIDSKLASGGGLLLVTQDVEILNKDGEKVDFATELAEYMMTAIEDRSSAESLAPLVASVPRIEGVALSDLIHLQTFSETLDPHMHERRAEAIRRIALGMDSDPGVLEGAGSMNHWSAWSLDEAEVKLGVSPIMTTFCHTMTAEVVRPLLAASGVENADEFSVWFDTSALKLRPDRSKDAQWAYQQGILSAEKTLIEAGFDADDMPTDEERTGRVLRENLIALLSQFGQQPGAAVEILRAIGVDLPATAVPDTEAATPAADAPAADATADDPDNSPPATLDKPTPQIIPGEGTP</sequence>
<name>A0A0K0MWF6_9CAUD</name>
<evidence type="ECO:0000256" key="1">
    <source>
        <dbReference type="SAM" id="MobiDB-lite"/>
    </source>
</evidence>
<dbReference type="KEGG" id="vg:26516798"/>
<proteinExistence type="predicted"/>
<feature type="region of interest" description="Disordered" evidence="1">
    <location>
        <begin position="70"/>
        <end position="96"/>
    </location>
</feature>
<feature type="compositionally biased region" description="Low complexity" evidence="1">
    <location>
        <begin position="516"/>
        <end position="531"/>
    </location>
</feature>
<feature type="region of interest" description="Disordered" evidence="1">
    <location>
        <begin position="1"/>
        <end position="22"/>
    </location>
</feature>
<dbReference type="OrthoDB" id="1919at10239"/>
<feature type="region of interest" description="Disordered" evidence="1">
    <location>
        <begin position="516"/>
        <end position="558"/>
    </location>
</feature>
<evidence type="ECO:0000313" key="3">
    <source>
        <dbReference type="Proteomes" id="UP000202434"/>
    </source>
</evidence>
<evidence type="ECO:0000313" key="2">
    <source>
        <dbReference type="EMBL" id="AKI28656.1"/>
    </source>
</evidence>
<dbReference type="RefSeq" id="YP_009188382.1">
    <property type="nucleotide sequence ID" value="NC_028665.1"/>
</dbReference>
<accession>A0A0K0MWF6</accession>
<keyword evidence="3" id="KW-1185">Reference proteome</keyword>
<reference evidence="2 3" key="1">
    <citation type="journal article" date="2015" name="PLoS ONE">
        <title>Lysis to Kill: Evaluation of the Lytic Abilities, and Genomics of Nine Bacteriophages Infective for Gordonia spp. and Their Potential Use in Activated Sludge Foam Biocontrol.</title>
        <authorList>
            <person name="Dyson Z.A."/>
            <person name="Tucci J."/>
            <person name="Seviour R.J."/>
            <person name="Petrovski S."/>
        </authorList>
    </citation>
    <scope>NUCLEOTIDE SEQUENCE [LARGE SCALE GENOMIC DNA]</scope>
</reference>
<gene>
    <name evidence="2" type="ORF">GTE6_14</name>
</gene>
<organism evidence="2 3">
    <name type="scientific">Gordonia phage GTE6</name>
    <dbReference type="NCBI Taxonomy" id="1647474"/>
    <lineage>
        <taxon>Viruses</taxon>
        <taxon>Duplodnaviria</taxon>
        <taxon>Heunggongvirae</taxon>
        <taxon>Uroviricota</taxon>
        <taxon>Caudoviricetes</taxon>
        <taxon>Stackebrandtviridae</taxon>
        <taxon>Schenleyvirinae</taxon>
        <taxon>Dexdertvirus</taxon>
        <taxon>Dexdertvirus GTE6</taxon>
    </lineage>
</organism>
<dbReference type="Proteomes" id="UP000202434">
    <property type="component" value="Segment"/>
</dbReference>
<dbReference type="GeneID" id="26516798"/>